<dbReference type="EMBL" id="GBXM01001563">
    <property type="protein sequence ID" value="JAI07015.1"/>
    <property type="molecule type" value="Transcribed_RNA"/>
</dbReference>
<protein>
    <submittedName>
        <fullName evidence="1">Uncharacterized protein</fullName>
    </submittedName>
</protein>
<sequence length="36" mass="4163">MIHTSNDYFCNYNNCEFVLVGTIVLLYASRSGIKYI</sequence>
<dbReference type="AlphaFoldDB" id="A0A0E9XZA0"/>
<evidence type="ECO:0000313" key="1">
    <source>
        <dbReference type="EMBL" id="JAI07014.1"/>
    </source>
</evidence>
<reference evidence="1" key="2">
    <citation type="journal article" date="2015" name="Fish Shellfish Immunol.">
        <title>Early steps in the European eel (Anguilla anguilla)-Vibrio vulnificus interaction in the gills: Role of the RtxA13 toxin.</title>
        <authorList>
            <person name="Callol A."/>
            <person name="Pajuelo D."/>
            <person name="Ebbesson L."/>
            <person name="Teles M."/>
            <person name="MacKenzie S."/>
            <person name="Amaro C."/>
        </authorList>
    </citation>
    <scope>NUCLEOTIDE SEQUENCE</scope>
</reference>
<dbReference type="EMBL" id="GBXM01001564">
    <property type="protein sequence ID" value="JAI07014.1"/>
    <property type="molecule type" value="Transcribed_RNA"/>
</dbReference>
<name>A0A0E9XZA0_ANGAN</name>
<organism evidence="1">
    <name type="scientific">Anguilla anguilla</name>
    <name type="common">European freshwater eel</name>
    <name type="synonym">Muraena anguilla</name>
    <dbReference type="NCBI Taxonomy" id="7936"/>
    <lineage>
        <taxon>Eukaryota</taxon>
        <taxon>Metazoa</taxon>
        <taxon>Chordata</taxon>
        <taxon>Craniata</taxon>
        <taxon>Vertebrata</taxon>
        <taxon>Euteleostomi</taxon>
        <taxon>Actinopterygii</taxon>
        <taxon>Neopterygii</taxon>
        <taxon>Teleostei</taxon>
        <taxon>Anguilliformes</taxon>
        <taxon>Anguillidae</taxon>
        <taxon>Anguilla</taxon>
    </lineage>
</organism>
<accession>A0A0E9XZA0</accession>
<proteinExistence type="predicted"/>
<reference evidence="1" key="1">
    <citation type="submission" date="2014-11" db="EMBL/GenBank/DDBJ databases">
        <authorList>
            <person name="Amaro Gonzalez C."/>
        </authorList>
    </citation>
    <scope>NUCLEOTIDE SEQUENCE</scope>
</reference>